<protein>
    <submittedName>
        <fullName evidence="2">Uncharacterized protein</fullName>
    </submittedName>
</protein>
<gene>
    <name evidence="2" type="ordered locus">Mrad2831_6355</name>
</gene>
<evidence type="ECO:0000256" key="1">
    <source>
        <dbReference type="SAM" id="Phobius"/>
    </source>
</evidence>
<name>B1M9V2_METRJ</name>
<dbReference type="EMBL" id="CP001004">
    <property type="protein sequence ID" value="ACB28277.1"/>
    <property type="molecule type" value="Genomic_DNA"/>
</dbReference>
<reference evidence="2 3" key="1">
    <citation type="submission" date="2008-03" db="EMBL/GenBank/DDBJ databases">
        <title>Complete sequence of plasmid3 of Methylobacterium radiotolerans JCM 2831.</title>
        <authorList>
            <consortium name="US DOE Joint Genome Institute"/>
            <person name="Copeland A."/>
            <person name="Lucas S."/>
            <person name="Lapidus A."/>
            <person name="Glavina del Rio T."/>
            <person name="Dalin E."/>
            <person name="Tice H."/>
            <person name="Bruce D."/>
            <person name="Goodwin L."/>
            <person name="Pitluck S."/>
            <person name="Kiss H."/>
            <person name="Brettin T."/>
            <person name="Detter J.C."/>
            <person name="Han C."/>
            <person name="Kuske C.R."/>
            <person name="Schmutz J."/>
            <person name="Larimer F."/>
            <person name="Land M."/>
            <person name="Hauser L."/>
            <person name="Kyrpides N."/>
            <person name="Mikhailova N."/>
            <person name="Marx C.J."/>
            <person name="Richardson P."/>
        </authorList>
    </citation>
    <scope>NUCLEOTIDE SEQUENCE [LARGE SCALE GENOMIC DNA]</scope>
    <source>
        <strain evidence="3">ATCC 27329 / DSM 1819 / JCM 2831 / NBRC 15690 / NCIMB 10815 / 0-1</strain>
        <plasmid evidence="3">Plasmid pMRAD03</plasmid>
    </source>
</reference>
<proteinExistence type="predicted"/>
<dbReference type="OrthoDB" id="8005495at2"/>
<evidence type="ECO:0000313" key="3">
    <source>
        <dbReference type="Proteomes" id="UP000006589"/>
    </source>
</evidence>
<organism evidence="2 3">
    <name type="scientific">Methylobacterium radiotolerans (strain ATCC 27329 / DSM 1819 / JCM 2831 / NBRC 15690 / NCIMB 10815 / 0-1)</name>
    <dbReference type="NCBI Taxonomy" id="426355"/>
    <lineage>
        <taxon>Bacteria</taxon>
        <taxon>Pseudomonadati</taxon>
        <taxon>Pseudomonadota</taxon>
        <taxon>Alphaproteobacteria</taxon>
        <taxon>Hyphomicrobiales</taxon>
        <taxon>Methylobacteriaceae</taxon>
        <taxon>Methylobacterium</taxon>
    </lineage>
</organism>
<dbReference type="HOGENOM" id="CLU_1426516_0_0_5"/>
<evidence type="ECO:0000313" key="2">
    <source>
        <dbReference type="EMBL" id="ACB28277.1"/>
    </source>
</evidence>
<geneLocation type="plasmid" evidence="2 3">
    <name>pMRAD03</name>
</geneLocation>
<dbReference type="PATRIC" id="fig|426355.14.peg.6376"/>
<dbReference type="GeneID" id="6142469"/>
<keyword evidence="1" id="KW-1133">Transmembrane helix</keyword>
<dbReference type="KEGG" id="mrd:Mrad2831_6355"/>
<keyword evidence="2" id="KW-0614">Plasmid</keyword>
<dbReference type="Proteomes" id="UP000006589">
    <property type="component" value="Plasmid pMRAD03"/>
</dbReference>
<keyword evidence="1" id="KW-0812">Transmembrane</keyword>
<dbReference type="AlphaFoldDB" id="B1M9V2"/>
<feature type="transmembrane region" description="Helical" evidence="1">
    <location>
        <begin position="93"/>
        <end position="114"/>
    </location>
</feature>
<keyword evidence="1" id="KW-0472">Membrane</keyword>
<sequence length="190" mass="21571">MVRPPATVQDRLRGAWEAERAAARRVREASRARLTELLRLAPRERLTHLDDPALTGPDRVSLRRSIQAAFTRPRRRWWPQGRLLARGRRLGVALLRGALHPAVLVLLVIAGGWFELARRATPQIGRTLRPLVTDLSEQRGFVTTYTLPVNVWVPIERLDGNLAWIRIWEPKQGFVRGAVWRAGLDLSPAP</sequence>
<accession>B1M9V2</accession>
<dbReference type="RefSeq" id="WP_012338166.1">
    <property type="nucleotide sequence ID" value="NC_010514.1"/>
</dbReference>